<dbReference type="GO" id="GO:0005788">
    <property type="term" value="C:endoplasmic reticulum lumen"/>
    <property type="evidence" value="ECO:0007669"/>
    <property type="project" value="UniProtKB-SubCell"/>
</dbReference>
<evidence type="ECO:0000256" key="6">
    <source>
        <dbReference type="ARBA" id="ARBA00045690"/>
    </source>
</evidence>
<evidence type="ECO:0000259" key="7">
    <source>
        <dbReference type="SMART" id="SM00672"/>
    </source>
</evidence>
<keyword evidence="5" id="KW-0808">Transferase</keyword>
<comment type="pathway">
    <text evidence="2">Protein modification; protein glycosylation.</text>
</comment>
<evidence type="ECO:0000313" key="9">
    <source>
        <dbReference type="Proteomes" id="UP000728032"/>
    </source>
</evidence>
<dbReference type="EMBL" id="OC914875">
    <property type="protein sequence ID" value="CAD7637112.1"/>
    <property type="molecule type" value="Genomic_DNA"/>
</dbReference>
<keyword evidence="9" id="KW-1185">Reference proteome</keyword>
<dbReference type="AlphaFoldDB" id="A0A7R9LB97"/>
<dbReference type="GO" id="GO:0006493">
    <property type="term" value="P:protein O-linked glycosylation"/>
    <property type="evidence" value="ECO:0007669"/>
    <property type="project" value="TreeGrafter"/>
</dbReference>
<feature type="domain" description="Glycosyl transferase CAP10" evidence="7">
    <location>
        <begin position="1"/>
        <end position="246"/>
    </location>
</feature>
<evidence type="ECO:0000256" key="2">
    <source>
        <dbReference type="ARBA" id="ARBA00004922"/>
    </source>
</evidence>
<comment type="function">
    <text evidence="6">Protein O-glucosyltransferase. Catalyzes the reaction that attaches glucose through an O-glycosidic linkage to a conserved serine residue found in the consensus sequence C-X-S-X-[PA]-C in epidermal growth factor-like repeats. Regulates Notch signaling by glucosylating Notch in the ER, glucosylation is required for the correct folding and cleavage of Notch.</text>
</comment>
<keyword evidence="4" id="KW-0328">Glycosyltransferase</keyword>
<dbReference type="Pfam" id="PF05686">
    <property type="entry name" value="Glyco_transf_90"/>
    <property type="match status" value="1"/>
</dbReference>
<comment type="similarity">
    <text evidence="3">Belongs to the glycosyltransferase 90 family.</text>
</comment>
<evidence type="ECO:0000256" key="4">
    <source>
        <dbReference type="ARBA" id="ARBA00022676"/>
    </source>
</evidence>
<sequence>MDLVINVRDYPQVHHKWHDLPVLSFSKEVTQYRDVLYPAWTFWSGGPAIDRYPTGIGRWDLMRQRIVKNGVDWHNKSSVAFFRGSRTSDERDPLIRLSRALPQLIDAQYTANQAWRSVADTLGEQPAPTVTFEDHCVYKYLVNMRGVAASFRYKHLFLCKSVVLNADSDWIEFFYPQLKPWIHFVPIANNMNDLVSKIEFLEANHEIGRNIAEKGFDFIWHHLTNDSVQCYWKELLDRYSKLLKYKPILDPNLIKIFE</sequence>
<dbReference type="GO" id="GO:0035251">
    <property type="term" value="F:UDP-glucosyltransferase activity"/>
    <property type="evidence" value="ECO:0007669"/>
    <property type="project" value="TreeGrafter"/>
</dbReference>
<comment type="subcellular location">
    <subcellularLocation>
        <location evidence="1">Endoplasmic reticulum lumen</location>
    </subcellularLocation>
</comment>
<organism evidence="8">
    <name type="scientific">Oppiella nova</name>
    <dbReference type="NCBI Taxonomy" id="334625"/>
    <lineage>
        <taxon>Eukaryota</taxon>
        <taxon>Metazoa</taxon>
        <taxon>Ecdysozoa</taxon>
        <taxon>Arthropoda</taxon>
        <taxon>Chelicerata</taxon>
        <taxon>Arachnida</taxon>
        <taxon>Acari</taxon>
        <taxon>Acariformes</taxon>
        <taxon>Sarcoptiformes</taxon>
        <taxon>Oribatida</taxon>
        <taxon>Brachypylina</taxon>
        <taxon>Oppioidea</taxon>
        <taxon>Oppiidae</taxon>
        <taxon>Oppiella</taxon>
    </lineage>
</organism>
<dbReference type="SMART" id="SM00672">
    <property type="entry name" value="CAP10"/>
    <property type="match status" value="1"/>
</dbReference>
<evidence type="ECO:0000313" key="8">
    <source>
        <dbReference type="EMBL" id="CAD7637112.1"/>
    </source>
</evidence>
<dbReference type="OrthoDB" id="202415at2759"/>
<gene>
    <name evidence="8" type="ORF">ONB1V03_LOCUS618</name>
</gene>
<protein>
    <recommendedName>
        <fullName evidence="7">Glycosyl transferase CAP10 domain-containing protein</fullName>
    </recommendedName>
</protein>
<dbReference type="Proteomes" id="UP000728032">
    <property type="component" value="Unassembled WGS sequence"/>
</dbReference>
<evidence type="ECO:0000256" key="5">
    <source>
        <dbReference type="ARBA" id="ARBA00022679"/>
    </source>
</evidence>
<reference evidence="8" key="1">
    <citation type="submission" date="2020-11" db="EMBL/GenBank/DDBJ databases">
        <authorList>
            <person name="Tran Van P."/>
        </authorList>
    </citation>
    <scope>NUCLEOTIDE SEQUENCE</scope>
</reference>
<proteinExistence type="inferred from homology"/>
<name>A0A7R9LB97_9ACAR</name>
<dbReference type="EMBL" id="CAJPVJ010000050">
    <property type="protein sequence ID" value="CAG2159653.1"/>
    <property type="molecule type" value="Genomic_DNA"/>
</dbReference>
<dbReference type="InterPro" id="IPR051091">
    <property type="entry name" value="O-Glucosyltr/Glycosyltrsf_90"/>
</dbReference>
<dbReference type="InterPro" id="IPR006598">
    <property type="entry name" value="CAP10"/>
</dbReference>
<evidence type="ECO:0000256" key="3">
    <source>
        <dbReference type="ARBA" id="ARBA00010118"/>
    </source>
</evidence>
<evidence type="ECO:0000256" key="1">
    <source>
        <dbReference type="ARBA" id="ARBA00004319"/>
    </source>
</evidence>
<dbReference type="PANTHER" id="PTHR12203">
    <property type="entry name" value="KDEL LYS-ASP-GLU-LEU CONTAINING - RELATED"/>
    <property type="match status" value="1"/>
</dbReference>
<dbReference type="GO" id="GO:0035252">
    <property type="term" value="F:UDP-xylosyltransferase activity"/>
    <property type="evidence" value="ECO:0007669"/>
    <property type="project" value="TreeGrafter"/>
</dbReference>
<accession>A0A7R9LB97</accession>
<dbReference type="GO" id="GO:0045747">
    <property type="term" value="P:positive regulation of Notch signaling pathway"/>
    <property type="evidence" value="ECO:0007669"/>
    <property type="project" value="TreeGrafter"/>
</dbReference>
<dbReference type="PANTHER" id="PTHR12203:SF35">
    <property type="entry name" value="PROTEIN O-GLUCOSYLTRANSFERASE 1"/>
    <property type="match status" value="1"/>
</dbReference>